<protein>
    <submittedName>
        <fullName evidence="3">Uncharacterized protein</fullName>
    </submittedName>
</protein>
<dbReference type="AlphaFoldDB" id="A0A915K852"/>
<organism evidence="2 3">
    <name type="scientific">Romanomermis culicivorax</name>
    <name type="common">Nematode worm</name>
    <dbReference type="NCBI Taxonomy" id="13658"/>
    <lineage>
        <taxon>Eukaryota</taxon>
        <taxon>Metazoa</taxon>
        <taxon>Ecdysozoa</taxon>
        <taxon>Nematoda</taxon>
        <taxon>Enoplea</taxon>
        <taxon>Dorylaimia</taxon>
        <taxon>Mermithida</taxon>
        <taxon>Mermithoidea</taxon>
        <taxon>Mermithidae</taxon>
        <taxon>Romanomermis</taxon>
    </lineage>
</organism>
<proteinExistence type="predicted"/>
<reference evidence="3" key="1">
    <citation type="submission" date="2022-11" db="UniProtKB">
        <authorList>
            <consortium name="WormBaseParasite"/>
        </authorList>
    </citation>
    <scope>IDENTIFICATION</scope>
</reference>
<keyword evidence="2" id="KW-1185">Reference proteome</keyword>
<name>A0A915K852_ROMCU</name>
<evidence type="ECO:0000256" key="1">
    <source>
        <dbReference type="SAM" id="MobiDB-lite"/>
    </source>
</evidence>
<evidence type="ECO:0000313" key="3">
    <source>
        <dbReference type="WBParaSite" id="nRc.2.0.1.t34539-RA"/>
    </source>
</evidence>
<accession>A0A915K852</accession>
<evidence type="ECO:0000313" key="2">
    <source>
        <dbReference type="Proteomes" id="UP000887565"/>
    </source>
</evidence>
<sequence length="65" mass="7269">MPQRFGTFVPGGRRQLRSGGRHNAHAAGRRQIHDDHRLGPGVGRPRRQKRLRLPAPAVAGTHVRH</sequence>
<dbReference type="Proteomes" id="UP000887565">
    <property type="component" value="Unplaced"/>
</dbReference>
<feature type="region of interest" description="Disordered" evidence="1">
    <location>
        <begin position="1"/>
        <end position="65"/>
    </location>
</feature>
<feature type="compositionally biased region" description="Basic residues" evidence="1">
    <location>
        <begin position="14"/>
        <end position="30"/>
    </location>
</feature>
<dbReference type="WBParaSite" id="nRc.2.0.1.t34539-RA">
    <property type="protein sequence ID" value="nRc.2.0.1.t34539-RA"/>
    <property type="gene ID" value="nRc.2.0.1.g34539"/>
</dbReference>